<evidence type="ECO:0000313" key="2">
    <source>
        <dbReference type="EMBL" id="PWV91001.1"/>
    </source>
</evidence>
<accession>A0A2V2YEH6</accession>
<dbReference type="EMBL" id="QGTQ01000039">
    <property type="protein sequence ID" value="PWV91001.1"/>
    <property type="molecule type" value="Genomic_DNA"/>
</dbReference>
<dbReference type="SMART" id="SM00901">
    <property type="entry name" value="FRG"/>
    <property type="match status" value="1"/>
</dbReference>
<dbReference type="AlphaFoldDB" id="A0A2V2YEH6"/>
<keyword evidence="3" id="KW-1185">Reference proteome</keyword>
<proteinExistence type="predicted"/>
<dbReference type="Pfam" id="PF08867">
    <property type="entry name" value="FRG"/>
    <property type="match status" value="1"/>
</dbReference>
<gene>
    <name evidence="2" type="ORF">DFQ01_13953</name>
</gene>
<feature type="domain" description="FRG" evidence="1">
    <location>
        <begin position="31"/>
        <end position="182"/>
    </location>
</feature>
<name>A0A2V2YEH6_9BACL</name>
<dbReference type="InterPro" id="IPR014966">
    <property type="entry name" value="FRG-dom"/>
</dbReference>
<protein>
    <submittedName>
        <fullName evidence="2">FRG domain-containing protein</fullName>
    </submittedName>
</protein>
<evidence type="ECO:0000313" key="3">
    <source>
        <dbReference type="Proteomes" id="UP000246635"/>
    </source>
</evidence>
<evidence type="ECO:0000259" key="1">
    <source>
        <dbReference type="SMART" id="SM00901"/>
    </source>
</evidence>
<comment type="caution">
    <text evidence="2">The sequence shown here is derived from an EMBL/GenBank/DDBJ whole genome shotgun (WGS) entry which is preliminary data.</text>
</comment>
<dbReference type="Proteomes" id="UP000246635">
    <property type="component" value="Unassembled WGS sequence"/>
</dbReference>
<reference evidence="2 3" key="1">
    <citation type="submission" date="2018-05" db="EMBL/GenBank/DDBJ databases">
        <title>Genomic Encyclopedia of Type Strains, Phase III (KMG-III): the genomes of soil and plant-associated and newly described type strains.</title>
        <authorList>
            <person name="Whitman W."/>
        </authorList>
    </citation>
    <scope>NUCLEOTIDE SEQUENCE [LARGE SCALE GENOMIC DNA]</scope>
    <source>
        <strain evidence="2 3">CECT 5696</strain>
    </source>
</reference>
<sequence length="186" mass="21714">MATKKVLKEIWLDDDIDFFREFSPTGKYSFLFSGYLFRGEHSELFKKLLPTSLRENSKSINNLYGYAGIDMNDSHPQHQFESFYQTAELNVLKNFYVNSNFNGLLLPDVPLFRRYSLDPIMSIDILRNEIGDIWLPNTVLEIAALAQHYGLPTRMIDWSRDIYTSMYFASSGAYIKMTPNIWYCTP</sequence>
<dbReference type="RefSeq" id="WP_174812637.1">
    <property type="nucleotide sequence ID" value="NZ_CP054612.1"/>
</dbReference>
<organism evidence="2 3">
    <name type="scientific">Paenibacillus cellulosilyticus</name>
    <dbReference type="NCBI Taxonomy" id="375489"/>
    <lineage>
        <taxon>Bacteria</taxon>
        <taxon>Bacillati</taxon>
        <taxon>Bacillota</taxon>
        <taxon>Bacilli</taxon>
        <taxon>Bacillales</taxon>
        <taxon>Paenibacillaceae</taxon>
        <taxon>Paenibacillus</taxon>
    </lineage>
</organism>